<protein>
    <recommendedName>
        <fullName evidence="5">Lipoprotein</fullName>
    </recommendedName>
</protein>
<evidence type="ECO:0000313" key="3">
    <source>
        <dbReference type="EMBL" id="CAG4897347.1"/>
    </source>
</evidence>
<organism evidence="3 4">
    <name type="scientific">Paraburkholderia saeva</name>
    <dbReference type="NCBI Taxonomy" id="2777537"/>
    <lineage>
        <taxon>Bacteria</taxon>
        <taxon>Pseudomonadati</taxon>
        <taxon>Pseudomonadota</taxon>
        <taxon>Betaproteobacteria</taxon>
        <taxon>Burkholderiales</taxon>
        <taxon>Burkholderiaceae</taxon>
        <taxon>Paraburkholderia</taxon>
    </lineage>
</organism>
<name>A0A9N8X1L8_9BURK</name>
<dbReference type="AlphaFoldDB" id="A0A9N8X1L8"/>
<dbReference type="Proteomes" id="UP000789704">
    <property type="component" value="Unassembled WGS sequence"/>
</dbReference>
<keyword evidence="4" id="KW-1185">Reference proteome</keyword>
<feature type="compositionally biased region" description="Basic and acidic residues" evidence="1">
    <location>
        <begin position="193"/>
        <end position="202"/>
    </location>
</feature>
<feature type="signal peptide" evidence="2">
    <location>
        <begin position="1"/>
        <end position="20"/>
    </location>
</feature>
<dbReference type="EMBL" id="CAJQZC010000004">
    <property type="protein sequence ID" value="CAG4897347.1"/>
    <property type="molecule type" value="Genomic_DNA"/>
</dbReference>
<feature type="compositionally biased region" description="Basic and acidic residues" evidence="1">
    <location>
        <begin position="129"/>
        <end position="170"/>
    </location>
</feature>
<proteinExistence type="predicted"/>
<comment type="caution">
    <text evidence="3">The sequence shown here is derived from an EMBL/GenBank/DDBJ whole genome shotgun (WGS) entry which is preliminary data.</text>
</comment>
<sequence>MNNSRLASAVAVVAFTLTLAGCVTTPRGPQVVVQPAPQPAPRTVVVAAPPRSAPPVVIAQPVVRETYVPAQYDVYIAAVSDRDVMYVNGSTYIWFTGSDGRRHRQFYAHGDHRQDVYRRRAHLHEVMAHHNGHLPDRHARDEHRREVARHEAHHDAHHESVAMRDHDHHRPSGQHDAGHAHEANPHPVAQRPQHNDHGHPVHEAAGNRPGTDRDGRKS</sequence>
<feature type="region of interest" description="Disordered" evidence="1">
    <location>
        <begin position="129"/>
        <end position="218"/>
    </location>
</feature>
<evidence type="ECO:0008006" key="5">
    <source>
        <dbReference type="Google" id="ProtNLM"/>
    </source>
</evidence>
<gene>
    <name evidence="3" type="ORF">LMG31841_02455</name>
</gene>
<evidence type="ECO:0000256" key="1">
    <source>
        <dbReference type="SAM" id="MobiDB-lite"/>
    </source>
</evidence>
<evidence type="ECO:0000313" key="4">
    <source>
        <dbReference type="Proteomes" id="UP000789704"/>
    </source>
</evidence>
<evidence type="ECO:0000256" key="2">
    <source>
        <dbReference type="SAM" id="SignalP"/>
    </source>
</evidence>
<reference evidence="3" key="1">
    <citation type="submission" date="2021-04" db="EMBL/GenBank/DDBJ databases">
        <authorList>
            <person name="Vanwijnsberghe S."/>
        </authorList>
    </citation>
    <scope>NUCLEOTIDE SEQUENCE</scope>
    <source>
        <strain evidence="3">LMG 31841</strain>
    </source>
</reference>
<dbReference type="PROSITE" id="PS51257">
    <property type="entry name" value="PROKAR_LIPOPROTEIN"/>
    <property type="match status" value="1"/>
</dbReference>
<dbReference type="RefSeq" id="WP_228876829.1">
    <property type="nucleotide sequence ID" value="NZ_CAJQZC010000004.1"/>
</dbReference>
<accession>A0A9N8X1L8</accession>
<keyword evidence="2" id="KW-0732">Signal</keyword>
<feature type="chain" id="PRO_5040304309" description="Lipoprotein" evidence="2">
    <location>
        <begin position="21"/>
        <end position="218"/>
    </location>
</feature>